<dbReference type="Pfam" id="PF03918">
    <property type="entry name" value="CcmH"/>
    <property type="match status" value="1"/>
</dbReference>
<evidence type="ECO:0000256" key="5">
    <source>
        <dbReference type="ARBA" id="ARBA00022748"/>
    </source>
</evidence>
<keyword evidence="10" id="KW-1185">Reference proteome</keyword>
<keyword evidence="7" id="KW-1133">Transmembrane helix</keyword>
<evidence type="ECO:0000256" key="2">
    <source>
        <dbReference type="ARBA" id="ARBA00022617"/>
    </source>
</evidence>
<gene>
    <name evidence="9" type="ORF">SAMN04488568_11257</name>
</gene>
<dbReference type="InterPro" id="IPR038297">
    <property type="entry name" value="CcmH/CycL/NrfF/Ccl2_sf"/>
</dbReference>
<name>A0A1G9TME4_9PROT</name>
<dbReference type="PANTHER" id="PTHR47870:SF1">
    <property type="entry name" value="CYTOCHROME C-TYPE BIOGENESIS PROTEIN CCMH"/>
    <property type="match status" value="1"/>
</dbReference>
<evidence type="ECO:0000256" key="1">
    <source>
        <dbReference type="ARBA" id="ARBA00010342"/>
    </source>
</evidence>
<sequence>MRTLIACLALLLAPVALAAPSPDEVYADAAMERRARALYTQLRCVVCQSQSIDESNASLAEDMRIVVRERLAAGDSDAEILAYMQARYGDYVLMLPPLQANTLALWGLPFFLLFVGGGLIIVYVRRQARGMDAALTPEEEAELAELMDEEGQ</sequence>
<dbReference type="GO" id="GO:0046872">
    <property type="term" value="F:metal ion binding"/>
    <property type="evidence" value="ECO:0007669"/>
    <property type="project" value="UniProtKB-KW"/>
</dbReference>
<evidence type="ECO:0000256" key="7">
    <source>
        <dbReference type="RuleBase" id="RU364112"/>
    </source>
</evidence>
<keyword evidence="7" id="KW-0812">Transmembrane</keyword>
<dbReference type="GO" id="GO:0017004">
    <property type="term" value="P:cytochrome complex assembly"/>
    <property type="evidence" value="ECO:0007669"/>
    <property type="project" value="UniProtKB-KW"/>
</dbReference>
<dbReference type="Gene3D" id="1.10.8.640">
    <property type="entry name" value="Cytochrome C biogenesis protein"/>
    <property type="match status" value="1"/>
</dbReference>
<dbReference type="CDD" id="cd16378">
    <property type="entry name" value="CcmH_N"/>
    <property type="match status" value="1"/>
</dbReference>
<feature type="transmembrane region" description="Helical" evidence="7">
    <location>
        <begin position="103"/>
        <end position="124"/>
    </location>
</feature>
<keyword evidence="3 7" id="KW-0479">Metal-binding</keyword>
<keyword evidence="5" id="KW-0201">Cytochrome c-type biogenesis</keyword>
<protein>
    <recommendedName>
        <fullName evidence="7">Cytochrome c-type biogenesis protein</fullName>
    </recommendedName>
</protein>
<reference evidence="9 10" key="1">
    <citation type="submission" date="2016-10" db="EMBL/GenBank/DDBJ databases">
        <authorList>
            <person name="de Groot N.N."/>
        </authorList>
    </citation>
    <scope>NUCLEOTIDE SEQUENCE [LARGE SCALE GENOMIC DNA]</scope>
    <source>
        <strain evidence="9 10">DSM 16077</strain>
    </source>
</reference>
<evidence type="ECO:0000313" key="9">
    <source>
        <dbReference type="EMBL" id="SDM48917.1"/>
    </source>
</evidence>
<keyword evidence="6 7" id="KW-0408">Iron</keyword>
<dbReference type="GO" id="GO:0005886">
    <property type="term" value="C:plasma membrane"/>
    <property type="evidence" value="ECO:0007669"/>
    <property type="project" value="TreeGrafter"/>
</dbReference>
<dbReference type="Proteomes" id="UP000199759">
    <property type="component" value="Unassembled WGS sequence"/>
</dbReference>
<dbReference type="STRING" id="144026.SAMN04488568_11257"/>
<dbReference type="EMBL" id="FNHG01000012">
    <property type="protein sequence ID" value="SDM48917.1"/>
    <property type="molecule type" value="Genomic_DNA"/>
</dbReference>
<evidence type="ECO:0000256" key="4">
    <source>
        <dbReference type="ARBA" id="ARBA00022729"/>
    </source>
</evidence>
<evidence type="ECO:0000256" key="6">
    <source>
        <dbReference type="ARBA" id="ARBA00023004"/>
    </source>
</evidence>
<dbReference type="PANTHER" id="PTHR47870">
    <property type="entry name" value="CYTOCHROME C-TYPE BIOGENESIS PROTEIN CCMH"/>
    <property type="match status" value="1"/>
</dbReference>
<evidence type="ECO:0000256" key="3">
    <source>
        <dbReference type="ARBA" id="ARBA00022723"/>
    </source>
</evidence>
<keyword evidence="2 7" id="KW-0349">Heme</keyword>
<keyword evidence="4 7" id="KW-0732">Signal</keyword>
<dbReference type="AlphaFoldDB" id="A0A1G9TME4"/>
<dbReference type="InterPro" id="IPR005616">
    <property type="entry name" value="CcmH/CycL/Ccl2/NrfF_N"/>
</dbReference>
<keyword evidence="7" id="KW-0472">Membrane</keyword>
<comment type="function">
    <text evidence="7">Possible subunit of a heme lyase.</text>
</comment>
<accession>A0A1G9TME4</accession>
<dbReference type="InterPro" id="IPR051263">
    <property type="entry name" value="C-type_cytochrome_biogenesis"/>
</dbReference>
<evidence type="ECO:0000259" key="8">
    <source>
        <dbReference type="Pfam" id="PF03918"/>
    </source>
</evidence>
<feature type="chain" id="PRO_5011328064" description="Cytochrome c-type biogenesis protein" evidence="7">
    <location>
        <begin position="19"/>
        <end position="152"/>
    </location>
</feature>
<feature type="domain" description="CcmH/CycL/Ccl2/NrfF N-terminal" evidence="8">
    <location>
        <begin position="8"/>
        <end position="147"/>
    </location>
</feature>
<organism evidence="9 10">
    <name type="scientific">Maricaulis salignorans</name>
    <dbReference type="NCBI Taxonomy" id="144026"/>
    <lineage>
        <taxon>Bacteria</taxon>
        <taxon>Pseudomonadati</taxon>
        <taxon>Pseudomonadota</taxon>
        <taxon>Alphaproteobacteria</taxon>
        <taxon>Maricaulales</taxon>
        <taxon>Maricaulaceae</taxon>
        <taxon>Maricaulis</taxon>
    </lineage>
</organism>
<proteinExistence type="inferred from homology"/>
<feature type="signal peptide" evidence="7">
    <location>
        <begin position="1"/>
        <end position="18"/>
    </location>
</feature>
<evidence type="ECO:0000313" key="10">
    <source>
        <dbReference type="Proteomes" id="UP000199759"/>
    </source>
</evidence>
<comment type="similarity">
    <text evidence="1 7">Belongs to the CcmH/CycL/Ccl2/NrfF family.</text>
</comment>